<evidence type="ECO:0000256" key="4">
    <source>
        <dbReference type="ARBA" id="ARBA00022827"/>
    </source>
</evidence>
<evidence type="ECO:0000256" key="2">
    <source>
        <dbReference type="ARBA" id="ARBA00005466"/>
    </source>
</evidence>
<evidence type="ECO:0000259" key="7">
    <source>
        <dbReference type="PROSITE" id="PS51387"/>
    </source>
</evidence>
<dbReference type="Pfam" id="PF08031">
    <property type="entry name" value="BBE"/>
    <property type="match status" value="1"/>
</dbReference>
<keyword evidence="4" id="KW-0274">FAD</keyword>
<dbReference type="Gene3D" id="3.30.43.10">
    <property type="entry name" value="Uridine Diphospho-n-acetylenolpyruvylglucosamine Reductase, domain 2"/>
    <property type="match status" value="1"/>
</dbReference>
<dbReference type="Gene3D" id="3.30.465.10">
    <property type="match status" value="1"/>
</dbReference>
<evidence type="ECO:0000256" key="6">
    <source>
        <dbReference type="SAM" id="MobiDB-lite"/>
    </source>
</evidence>
<dbReference type="SUPFAM" id="SSF56176">
    <property type="entry name" value="FAD-binding/transporter-associated domain-like"/>
    <property type="match status" value="1"/>
</dbReference>
<dbReference type="InterPro" id="IPR036318">
    <property type="entry name" value="FAD-bd_PCMH-like_sf"/>
</dbReference>
<dbReference type="Proteomes" id="UP001575652">
    <property type="component" value="Unassembled WGS sequence"/>
</dbReference>
<comment type="similarity">
    <text evidence="2">Belongs to the oxygen-dependent FAD-linked oxidoreductase family.</text>
</comment>
<dbReference type="InterPro" id="IPR016167">
    <property type="entry name" value="FAD-bd_PCMH_sub1"/>
</dbReference>
<keyword evidence="9" id="KW-1185">Reference proteome</keyword>
<dbReference type="PROSITE" id="PS51387">
    <property type="entry name" value="FAD_PCMH"/>
    <property type="match status" value="1"/>
</dbReference>
<keyword evidence="5" id="KW-0560">Oxidoreductase</keyword>
<dbReference type="PANTHER" id="PTHR42973:SF39">
    <property type="entry name" value="FAD-BINDING PCMH-TYPE DOMAIN-CONTAINING PROTEIN"/>
    <property type="match status" value="1"/>
</dbReference>
<dbReference type="InterPro" id="IPR016169">
    <property type="entry name" value="FAD-bd_PCMH_sub2"/>
</dbReference>
<dbReference type="InterPro" id="IPR016166">
    <property type="entry name" value="FAD-bd_PCMH"/>
</dbReference>
<evidence type="ECO:0000256" key="1">
    <source>
        <dbReference type="ARBA" id="ARBA00001974"/>
    </source>
</evidence>
<feature type="domain" description="FAD-binding PCMH-type" evidence="7">
    <location>
        <begin position="41"/>
        <end position="212"/>
    </location>
</feature>
<dbReference type="Pfam" id="PF01565">
    <property type="entry name" value="FAD_binding_4"/>
    <property type="match status" value="1"/>
</dbReference>
<evidence type="ECO:0000256" key="5">
    <source>
        <dbReference type="ARBA" id="ARBA00023002"/>
    </source>
</evidence>
<dbReference type="InterPro" id="IPR006093">
    <property type="entry name" value="Oxy_OxRdtase_FAD_BS"/>
</dbReference>
<protein>
    <submittedName>
        <fullName evidence="8">FAD-binding oxidoreductase</fullName>
    </submittedName>
</protein>
<accession>A0ABV4UPV0</accession>
<name>A0ABV4UPV0_9MICC</name>
<reference evidence="8 9" key="1">
    <citation type="submission" date="2024-09" db="EMBL/GenBank/DDBJ databases">
        <authorList>
            <person name="Salinas-Garcia M.A."/>
            <person name="Prieme A."/>
        </authorList>
    </citation>
    <scope>NUCLEOTIDE SEQUENCE [LARGE SCALE GENOMIC DNA]</scope>
    <source>
        <strain evidence="8 9">DSM 21081</strain>
    </source>
</reference>
<dbReference type="PANTHER" id="PTHR42973">
    <property type="entry name" value="BINDING OXIDOREDUCTASE, PUTATIVE (AFU_ORTHOLOGUE AFUA_1G17690)-RELATED"/>
    <property type="match status" value="1"/>
</dbReference>
<dbReference type="RefSeq" id="WP_373972130.1">
    <property type="nucleotide sequence ID" value="NZ_JBHDLJ010000007.1"/>
</dbReference>
<dbReference type="InterPro" id="IPR006094">
    <property type="entry name" value="Oxid_FAD_bind_N"/>
</dbReference>
<dbReference type="PROSITE" id="PS00862">
    <property type="entry name" value="OX2_COVAL_FAD"/>
    <property type="match status" value="1"/>
</dbReference>
<dbReference type="Gene3D" id="3.40.462.20">
    <property type="match status" value="1"/>
</dbReference>
<organism evidence="8 9">
    <name type="scientific">Arthrobacter halodurans</name>
    <dbReference type="NCBI Taxonomy" id="516699"/>
    <lineage>
        <taxon>Bacteria</taxon>
        <taxon>Bacillati</taxon>
        <taxon>Actinomycetota</taxon>
        <taxon>Actinomycetes</taxon>
        <taxon>Micrococcales</taxon>
        <taxon>Micrococcaceae</taxon>
        <taxon>Arthrobacter</taxon>
    </lineage>
</organism>
<gene>
    <name evidence="8" type="ORF">ACETWP_10190</name>
</gene>
<proteinExistence type="inferred from homology"/>
<comment type="caution">
    <text evidence="8">The sequence shown here is derived from an EMBL/GenBank/DDBJ whole genome shotgun (WGS) entry which is preliminary data.</text>
</comment>
<dbReference type="EMBL" id="JBHDLJ010000007">
    <property type="protein sequence ID" value="MFB0834956.1"/>
    <property type="molecule type" value="Genomic_DNA"/>
</dbReference>
<evidence type="ECO:0000313" key="9">
    <source>
        <dbReference type="Proteomes" id="UP001575652"/>
    </source>
</evidence>
<keyword evidence="3" id="KW-0285">Flavoprotein</keyword>
<sequence>MHHQATPSPADIEELGRLIDGDVVVPGDDDFDEARSVWNGMIDRRPLVVARAADIGDVAPVIEFARRHSLPLAVRGGGHNVAGNGTVEAGVVLDLRDCNRVEVDPVARTATVEAGATLAELDAATTPHGLAVPVGVVSGTGVAGLTLGGGFGWLTRKHGLTVDNLRAADLVTAAGETVHADASENPELLWGLRGGGGNFGVVTSFTFDAHPLPQPVFAGNLIYRQPNWASALAAYERWTRDLPEEMTSMLTVLTPPEELEMGAEPLLVCGFAWAGEDHGAGRRCAEPLLAAAPPDEQLVGPSPWTEWQAAMDAAFPRGRRAYWKNTSFDRFDDEVIDVLVRRAAEQTWRGTAFDIHHMGGAVGRVPADATAFPDRGSRFWINIYGFWQDAADDERNIAFVRGFAADMERHSTGGQYVNFLGTEDLGGPEAAGPGAGPGARGGDDDGAAAERAAWDLALAVYGPDKLARLSELKRRYDPENLFRLNHNVPPRDPSG</sequence>
<comment type="cofactor">
    <cofactor evidence="1">
        <name>FAD</name>
        <dbReference type="ChEBI" id="CHEBI:57692"/>
    </cofactor>
</comment>
<evidence type="ECO:0000313" key="8">
    <source>
        <dbReference type="EMBL" id="MFB0834956.1"/>
    </source>
</evidence>
<evidence type="ECO:0000256" key="3">
    <source>
        <dbReference type="ARBA" id="ARBA00022630"/>
    </source>
</evidence>
<dbReference type="InterPro" id="IPR012951">
    <property type="entry name" value="BBE"/>
</dbReference>
<dbReference type="InterPro" id="IPR050416">
    <property type="entry name" value="FAD-linked_Oxidoreductase"/>
</dbReference>
<feature type="region of interest" description="Disordered" evidence="6">
    <location>
        <begin position="424"/>
        <end position="447"/>
    </location>
</feature>